<evidence type="ECO:0000259" key="1">
    <source>
        <dbReference type="Pfam" id="PF01592"/>
    </source>
</evidence>
<reference evidence="2 3" key="1">
    <citation type="journal article" date="2019" name="Int. J. Syst. Evol. Microbiol.">
        <title>The Global Catalogue of Microorganisms (GCM) 10K type strain sequencing project: providing services to taxonomists for standard genome sequencing and annotation.</title>
        <authorList>
            <consortium name="The Broad Institute Genomics Platform"/>
            <consortium name="The Broad Institute Genome Sequencing Center for Infectious Disease"/>
            <person name="Wu L."/>
            <person name="Ma J."/>
        </authorList>
    </citation>
    <scope>NUCLEOTIDE SEQUENCE [LARGE SCALE GENOMIC DNA]</scope>
    <source>
        <strain evidence="2 3">JCM 16013</strain>
    </source>
</reference>
<protein>
    <submittedName>
        <fullName evidence="2">SUF system NifU family Fe-S cluster assembly protein</fullName>
    </submittedName>
</protein>
<dbReference type="NCBIfam" id="TIGR01994">
    <property type="entry name" value="SUF_scaf_2"/>
    <property type="match status" value="1"/>
</dbReference>
<gene>
    <name evidence="2" type="ORF">GCM10009838_08400</name>
</gene>
<evidence type="ECO:0000313" key="2">
    <source>
        <dbReference type="EMBL" id="GAA1955100.1"/>
    </source>
</evidence>
<dbReference type="SUPFAM" id="SSF82649">
    <property type="entry name" value="SufE/NifU"/>
    <property type="match status" value="1"/>
</dbReference>
<dbReference type="InterPro" id="IPR002871">
    <property type="entry name" value="NIF_FeS_clus_asmbl_NifU_N"/>
</dbReference>
<dbReference type="RefSeq" id="WP_344655569.1">
    <property type="nucleotide sequence ID" value="NZ_BAAAQM010000003.1"/>
</dbReference>
<dbReference type="EMBL" id="BAAAQM010000003">
    <property type="protein sequence ID" value="GAA1955100.1"/>
    <property type="molecule type" value="Genomic_DNA"/>
</dbReference>
<dbReference type="CDD" id="cd06664">
    <property type="entry name" value="IscU_like"/>
    <property type="match status" value="1"/>
</dbReference>
<dbReference type="Proteomes" id="UP001499854">
    <property type="component" value="Unassembled WGS sequence"/>
</dbReference>
<dbReference type="Pfam" id="PF01592">
    <property type="entry name" value="NifU_N"/>
    <property type="match status" value="1"/>
</dbReference>
<sequence length="157" mass="17277">MQLESMYQEIILDHYRNPHHKGLREPFASQVHHVNPTCGDEVTMRVDLDGDVISDISYESQGCSISQASASVLADLLIGKSVEQAREVQETFLQLMQSKGEGHEFAEAHEEVLEDAVAFAGVSKYPARVKCALLSWMAWKDATAQALGSEDKSGVKA</sequence>
<comment type="caution">
    <text evidence="2">The sequence shown here is derived from an EMBL/GenBank/DDBJ whole genome shotgun (WGS) entry which is preliminary data.</text>
</comment>
<keyword evidence="3" id="KW-1185">Reference proteome</keyword>
<name>A0ABN2QME9_9ACTN</name>
<accession>A0ABN2QME9</accession>
<feature type="domain" description="NIF system FeS cluster assembly NifU N-terminal" evidence="1">
    <location>
        <begin position="6"/>
        <end position="131"/>
    </location>
</feature>
<organism evidence="2 3">
    <name type="scientific">Catenulispora subtropica</name>
    <dbReference type="NCBI Taxonomy" id="450798"/>
    <lineage>
        <taxon>Bacteria</taxon>
        <taxon>Bacillati</taxon>
        <taxon>Actinomycetota</taxon>
        <taxon>Actinomycetes</taxon>
        <taxon>Catenulisporales</taxon>
        <taxon>Catenulisporaceae</taxon>
        <taxon>Catenulispora</taxon>
    </lineage>
</organism>
<evidence type="ECO:0000313" key="3">
    <source>
        <dbReference type="Proteomes" id="UP001499854"/>
    </source>
</evidence>
<proteinExistence type="predicted"/>
<dbReference type="PANTHER" id="PTHR10093">
    <property type="entry name" value="IRON-SULFUR CLUSTER ASSEMBLY ENZYME NIFU HOMOLOG"/>
    <property type="match status" value="1"/>
</dbReference>
<dbReference type="Gene3D" id="3.90.1010.10">
    <property type="match status" value="1"/>
</dbReference>